<dbReference type="PANTHER" id="PTHR43022">
    <property type="entry name" value="PROTEIN SMF"/>
    <property type="match status" value="1"/>
</dbReference>
<dbReference type="Gene3D" id="3.40.50.450">
    <property type="match status" value="1"/>
</dbReference>
<name>A0ABT1WKI9_9LACT</name>
<proteinExistence type="inferred from homology"/>
<gene>
    <name evidence="3" type="primary">dprA</name>
    <name evidence="3" type="ORF">NPA36_00500</name>
</gene>
<dbReference type="Pfam" id="PF02481">
    <property type="entry name" value="DNA_processg_A"/>
    <property type="match status" value="1"/>
</dbReference>
<reference evidence="3" key="3">
    <citation type="journal article" date="2023" name="Microbiol. Resour. Announc.">
        <title>Draft Genome Sequence of Granulicatella sp. Strain S8, Isolated from a Marine Fish, Seriola quinqueradiata.</title>
        <authorList>
            <person name="Lee M."/>
            <person name="Farooq A."/>
            <person name="Jeong J.B."/>
            <person name="Jung M.Y."/>
        </authorList>
    </citation>
    <scope>NUCLEOTIDE SEQUENCE</scope>
    <source>
        <strain evidence="3">S8</strain>
    </source>
</reference>
<organism evidence="3 4">
    <name type="scientific">Granulicatella seriolae</name>
    <dbReference type="NCBI Taxonomy" id="2967226"/>
    <lineage>
        <taxon>Bacteria</taxon>
        <taxon>Bacillati</taxon>
        <taxon>Bacillota</taxon>
        <taxon>Bacilli</taxon>
        <taxon>Lactobacillales</taxon>
        <taxon>Carnobacteriaceae</taxon>
        <taxon>Granulicatella</taxon>
    </lineage>
</organism>
<dbReference type="Proteomes" id="UP001059480">
    <property type="component" value="Unassembled WGS sequence"/>
</dbReference>
<dbReference type="InterPro" id="IPR003488">
    <property type="entry name" value="DprA"/>
</dbReference>
<comment type="caution">
    <text evidence="3">The sequence shown here is derived from an EMBL/GenBank/DDBJ whole genome shotgun (WGS) entry which is preliminary data.</text>
</comment>
<evidence type="ECO:0000313" key="4">
    <source>
        <dbReference type="Proteomes" id="UP001059480"/>
    </source>
</evidence>
<evidence type="ECO:0000256" key="1">
    <source>
        <dbReference type="ARBA" id="ARBA00006525"/>
    </source>
</evidence>
<feature type="domain" description="Smf/DprA SLOG" evidence="2">
    <location>
        <begin position="76"/>
        <end position="284"/>
    </location>
</feature>
<dbReference type="EMBL" id="JANHNZ010000001">
    <property type="protein sequence ID" value="MCQ9209046.1"/>
    <property type="molecule type" value="Genomic_DNA"/>
</dbReference>
<evidence type="ECO:0000259" key="2">
    <source>
        <dbReference type="Pfam" id="PF02481"/>
    </source>
</evidence>
<keyword evidence="4" id="KW-1185">Reference proteome</keyword>
<dbReference type="PANTHER" id="PTHR43022:SF1">
    <property type="entry name" value="PROTEIN SMF"/>
    <property type="match status" value="1"/>
</dbReference>
<dbReference type="RefSeq" id="WP_256944160.1">
    <property type="nucleotide sequence ID" value="NZ_JANHNZ010000001.1"/>
</dbReference>
<accession>A0ABT1WKI9</accession>
<dbReference type="NCBIfam" id="TIGR00732">
    <property type="entry name" value="dprA"/>
    <property type="match status" value="1"/>
</dbReference>
<protein>
    <submittedName>
        <fullName evidence="3">DNA-processing protein DprA</fullName>
    </submittedName>
</protein>
<sequence length="288" mass="32262">MFWTKRSLLTAMAWSERLTAKESVAIYQLLSQRVSLVECFPMGRVIDLLPTKFLTWVEDKNVTDLYKEYMDQSIHIITIDDINYPERLREIFEPPIVLFAKGNLQLLKTTCLGVVGGRRHSAYGQEVLKNLLPDLCQSRITIVSGLAMGIDSSAHRLTLEENGNTIAVIGCGIDRAYPRENVFLQEHVAKRGLLISEYPLGSKPLRYHFPYRNRIIAGLSHGVLVVEAEKRSGSLITANLALQENRHVFAVPGSIFNPFSMGTNELIAAGATTVTDSSDLIDCLDYYN</sequence>
<dbReference type="InterPro" id="IPR057666">
    <property type="entry name" value="DrpA_SLOG"/>
</dbReference>
<evidence type="ECO:0000313" key="3">
    <source>
        <dbReference type="EMBL" id="MCQ9209046.1"/>
    </source>
</evidence>
<reference evidence="3" key="2">
    <citation type="journal article" date="2023" name="Curr. Microbiol.">
        <title>Granulicatella seriolae sp. nov., a Novel Facultative Anaerobe Isolated from Yellowtail Marine Fish.</title>
        <authorList>
            <person name="Lee M."/>
            <person name="Choi Y.J."/>
            <person name="Farooq A."/>
            <person name="Jeong J.B."/>
            <person name="Jung M.Y."/>
        </authorList>
    </citation>
    <scope>NUCLEOTIDE SEQUENCE</scope>
    <source>
        <strain evidence="3">S8</strain>
    </source>
</reference>
<reference evidence="3" key="1">
    <citation type="submission" date="2022-07" db="EMBL/GenBank/DDBJ databases">
        <authorList>
            <person name="Jung M.-Y."/>
            <person name="Lee M."/>
        </authorList>
    </citation>
    <scope>NUCLEOTIDE SEQUENCE</scope>
    <source>
        <strain evidence="3">S8</strain>
    </source>
</reference>
<dbReference type="SUPFAM" id="SSF102405">
    <property type="entry name" value="MCP/YpsA-like"/>
    <property type="match status" value="1"/>
</dbReference>
<comment type="similarity">
    <text evidence="1">Belongs to the DprA/Smf family.</text>
</comment>